<reference evidence="12 13" key="1">
    <citation type="submission" date="2014-08" db="EMBL/GenBank/DDBJ databases">
        <title>Genome sequence of Tetragenococcus muriaticus.</title>
        <authorList>
            <person name="Chuea-nongthon C."/>
            <person name="Rodtong S."/>
            <person name="Yongsawatdigul J."/>
            <person name="Steele J.L."/>
            <person name="Liu X.-y."/>
            <person name="Speers J."/>
            <person name="Glasner J.D."/>
            <person name="Neeno-Eckwall E.C."/>
        </authorList>
    </citation>
    <scope>NUCLEOTIDE SEQUENCE [LARGE SCALE GENOMIC DNA]</scope>
    <source>
        <strain evidence="12 13">3MR10-3</strain>
    </source>
</reference>
<dbReference type="CDD" id="cd13620">
    <property type="entry name" value="PBP2_GltS"/>
    <property type="match status" value="1"/>
</dbReference>
<evidence type="ECO:0000256" key="5">
    <source>
        <dbReference type="ARBA" id="ARBA00022692"/>
    </source>
</evidence>
<dbReference type="InterPro" id="IPR035906">
    <property type="entry name" value="MetI-like_sf"/>
</dbReference>
<dbReference type="GO" id="GO:0006865">
    <property type="term" value="P:amino acid transport"/>
    <property type="evidence" value="ECO:0007669"/>
    <property type="project" value="UniProtKB-KW"/>
</dbReference>
<dbReference type="Gene3D" id="3.40.190.10">
    <property type="entry name" value="Periplasmic binding protein-like II"/>
    <property type="match status" value="2"/>
</dbReference>
<dbReference type="Proteomes" id="UP000029381">
    <property type="component" value="Unassembled WGS sequence"/>
</dbReference>
<keyword evidence="4" id="KW-1003">Cell membrane</keyword>
<dbReference type="Pfam" id="PF00497">
    <property type="entry name" value="SBP_bac_3"/>
    <property type="match status" value="1"/>
</dbReference>
<keyword evidence="13" id="KW-1185">Reference proteome</keyword>
<evidence type="ECO:0000259" key="11">
    <source>
        <dbReference type="PROSITE" id="PS50928"/>
    </source>
</evidence>
<feature type="domain" description="ABC transmembrane type-1" evidence="11">
    <location>
        <begin position="290"/>
        <end position="478"/>
    </location>
</feature>
<keyword evidence="5 9" id="KW-0812">Transmembrane</keyword>
<dbReference type="PANTHER" id="PTHR30614:SF20">
    <property type="entry name" value="GLUTAMINE TRANSPORT SYSTEM PERMEASE PROTEIN GLNP"/>
    <property type="match status" value="1"/>
</dbReference>
<evidence type="ECO:0000256" key="10">
    <source>
        <dbReference type="SAM" id="SignalP"/>
    </source>
</evidence>
<evidence type="ECO:0000256" key="9">
    <source>
        <dbReference type="RuleBase" id="RU363032"/>
    </source>
</evidence>
<evidence type="ECO:0000256" key="6">
    <source>
        <dbReference type="ARBA" id="ARBA00022970"/>
    </source>
</evidence>
<keyword evidence="7 9" id="KW-1133">Transmembrane helix</keyword>
<gene>
    <name evidence="12" type="ORF">TMU3MR103_1260</name>
</gene>
<dbReference type="Gene3D" id="1.10.3720.10">
    <property type="entry name" value="MetI-like"/>
    <property type="match status" value="1"/>
</dbReference>
<organism evidence="12 13">
    <name type="scientific">Tetragenococcus muriaticus 3MR10-3</name>
    <dbReference type="NCBI Taxonomy" id="1302648"/>
    <lineage>
        <taxon>Bacteria</taxon>
        <taxon>Bacillati</taxon>
        <taxon>Bacillota</taxon>
        <taxon>Bacilli</taxon>
        <taxon>Lactobacillales</taxon>
        <taxon>Enterococcaceae</taxon>
        <taxon>Tetragenococcus</taxon>
    </lineage>
</organism>
<evidence type="ECO:0000256" key="7">
    <source>
        <dbReference type="ARBA" id="ARBA00022989"/>
    </source>
</evidence>
<dbReference type="Pfam" id="PF00528">
    <property type="entry name" value="BPD_transp_1"/>
    <property type="match status" value="1"/>
</dbReference>
<evidence type="ECO:0000256" key="2">
    <source>
        <dbReference type="ARBA" id="ARBA00010072"/>
    </source>
</evidence>
<dbReference type="CDD" id="cd06261">
    <property type="entry name" value="TM_PBP2"/>
    <property type="match status" value="1"/>
</dbReference>
<accession>A0A091BZC8</accession>
<dbReference type="PROSITE" id="PS50928">
    <property type="entry name" value="ABC_TM1"/>
    <property type="match status" value="1"/>
</dbReference>
<dbReference type="AlphaFoldDB" id="A0A091BZC8"/>
<dbReference type="InterPro" id="IPR000515">
    <property type="entry name" value="MetI-like"/>
</dbReference>
<dbReference type="NCBIfam" id="TIGR01726">
    <property type="entry name" value="HEQRo_perm_3TM"/>
    <property type="match status" value="1"/>
</dbReference>
<proteinExistence type="inferred from homology"/>
<dbReference type="EMBL" id="JPVT01000124">
    <property type="protein sequence ID" value="KFN90921.1"/>
    <property type="molecule type" value="Genomic_DNA"/>
</dbReference>
<name>A0A091BZC8_9ENTE</name>
<dbReference type="InterPro" id="IPR001638">
    <property type="entry name" value="Solute-binding_3/MltF_N"/>
</dbReference>
<dbReference type="FunFam" id="1.10.3720.10:FF:000033">
    <property type="entry name" value="Polar amino acid ABC transporter permease"/>
    <property type="match status" value="1"/>
</dbReference>
<protein>
    <submittedName>
        <fullName evidence="12">Periplasmic-binding/permease component of an ABC superfamily amino acid transporter</fullName>
    </submittedName>
</protein>
<comment type="caution">
    <text evidence="12">The sequence shown here is derived from an EMBL/GenBank/DDBJ whole genome shotgun (WGS) entry which is preliminary data.</text>
</comment>
<sequence length="489" mass="54222">MKKFKKMVFLFLPFLILFAQFFSTVQAAAEEEEEDERYDAIMERGELVVGLSADYAPYEFHATVDGEDEIVGFDISIAQKIADDMGVDLHVEELGFDALLGALKTGKIDLIISGMTPTPERLQEVDFSDPYMNAQQRLVVREEDQDEYTDVNQFNGVPIGVQKQTTQEELAESELEGSQITSLQKIPDVVMNLKNEKIDGAILEGPVAEAYVGENDDLAFSDLEFEEGDKQSAVALPKDSPVLLENINNSIQTINEENLLDDYQEEANNLMFDDEQNFFTEYYPYYLSGTGYTILLALIGVLFGIILGTIFALMKLSSIKVLRALASIYIEYVRGTPLLVQIFIVYFGTGMLGFDLSRFVAGCIALSLNSAAYVAEIIRAGINGVNKGQMEAGRSLGMNRIQAMRYVIFPQAIKNILPALGNELVTVIKESSVISVIGVSELIFQAGNVQGASFKPFLPYLIVSLIYFVLTFTLSRLLGLAERKLKSSD</sequence>
<evidence type="ECO:0000256" key="1">
    <source>
        <dbReference type="ARBA" id="ARBA00004651"/>
    </source>
</evidence>
<dbReference type="GO" id="GO:0022857">
    <property type="term" value="F:transmembrane transporter activity"/>
    <property type="evidence" value="ECO:0007669"/>
    <property type="project" value="InterPro"/>
</dbReference>
<dbReference type="PANTHER" id="PTHR30614">
    <property type="entry name" value="MEMBRANE COMPONENT OF AMINO ACID ABC TRANSPORTER"/>
    <property type="match status" value="1"/>
</dbReference>
<dbReference type="SMART" id="SM00062">
    <property type="entry name" value="PBPb"/>
    <property type="match status" value="1"/>
</dbReference>
<feature type="transmembrane region" description="Helical" evidence="9">
    <location>
        <begin position="292"/>
        <end position="314"/>
    </location>
</feature>
<feature type="signal peptide" evidence="10">
    <location>
        <begin position="1"/>
        <end position="27"/>
    </location>
</feature>
<dbReference type="InterPro" id="IPR043429">
    <property type="entry name" value="ArtM/GltK/GlnP/TcyL/YhdX-like"/>
</dbReference>
<dbReference type="GO" id="GO:0043190">
    <property type="term" value="C:ATP-binding cassette (ABC) transporter complex"/>
    <property type="evidence" value="ECO:0007669"/>
    <property type="project" value="InterPro"/>
</dbReference>
<evidence type="ECO:0000313" key="13">
    <source>
        <dbReference type="Proteomes" id="UP000029381"/>
    </source>
</evidence>
<feature type="transmembrane region" description="Helical" evidence="9">
    <location>
        <begin position="457"/>
        <end position="478"/>
    </location>
</feature>
<keyword evidence="3 9" id="KW-0813">Transport</keyword>
<evidence type="ECO:0000313" key="12">
    <source>
        <dbReference type="EMBL" id="KFN90921.1"/>
    </source>
</evidence>
<keyword evidence="6" id="KW-0029">Amino-acid transport</keyword>
<comment type="similarity">
    <text evidence="2">Belongs to the binding-protein-dependent transport system permease family. HisMQ subfamily.</text>
</comment>
<feature type="transmembrane region" description="Helical" evidence="9">
    <location>
        <begin position="335"/>
        <end position="353"/>
    </location>
</feature>
<keyword evidence="8 9" id="KW-0472">Membrane</keyword>
<dbReference type="RefSeq" id="WP_028789437.1">
    <property type="nucleotide sequence ID" value="NZ_JPVT01000124.1"/>
</dbReference>
<evidence type="ECO:0000256" key="4">
    <source>
        <dbReference type="ARBA" id="ARBA00022475"/>
    </source>
</evidence>
<dbReference type="SUPFAM" id="SSF161098">
    <property type="entry name" value="MetI-like"/>
    <property type="match status" value="1"/>
</dbReference>
<dbReference type="PATRIC" id="fig|1302648.3.peg.1227"/>
<keyword evidence="10" id="KW-0732">Signal</keyword>
<feature type="chain" id="PRO_5001870280" evidence="10">
    <location>
        <begin position="28"/>
        <end position="489"/>
    </location>
</feature>
<evidence type="ECO:0000256" key="3">
    <source>
        <dbReference type="ARBA" id="ARBA00022448"/>
    </source>
</evidence>
<dbReference type="InterPro" id="IPR010065">
    <property type="entry name" value="AA_ABC_transptr_permease_3TM"/>
</dbReference>
<dbReference type="SUPFAM" id="SSF53850">
    <property type="entry name" value="Periplasmic binding protein-like II"/>
    <property type="match status" value="1"/>
</dbReference>
<evidence type="ECO:0000256" key="8">
    <source>
        <dbReference type="ARBA" id="ARBA00023136"/>
    </source>
</evidence>
<comment type="subcellular location">
    <subcellularLocation>
        <location evidence="1 9">Cell membrane</location>
        <topology evidence="1 9">Multi-pass membrane protein</topology>
    </subcellularLocation>
</comment>